<dbReference type="EMBL" id="MFZP01000024">
    <property type="protein sequence ID" value="OGK27644.1"/>
    <property type="molecule type" value="Genomic_DNA"/>
</dbReference>
<proteinExistence type="predicted"/>
<sequence length="305" mass="34751">MTKPDLSIVLVSYNTKNITRHCLESISTSLKNSKLTVEVIVIDNGSKDGSIEMLKKVQSSEFIVHSENIKLKIISSNKNLGFGKANNQGVKEALSDYILLLNSDTVVLDDAIEKLYDFFKKNEKKVNFVGGKLLNKDLSPQPSCGPSYSLKMVFAHLFLRGDYWGLTRYSPDVEKEVDWISGACILTKKQYFESLEGFDDKIFMYMEEIDLFYRAKKRGLTVFFYPEARFIHLGSASSGARIYPILQVFRGLLFFYQKHRSRQALLLLRIMLQLKALVGLILGYVSGNTYLKETYAKALEISRLD</sequence>
<evidence type="ECO:0000313" key="3">
    <source>
        <dbReference type="EMBL" id="OGK27644.1"/>
    </source>
</evidence>
<dbReference type="PANTHER" id="PTHR43179:SF7">
    <property type="entry name" value="RHAMNOSYLTRANSFERASE WBBL"/>
    <property type="match status" value="1"/>
</dbReference>
<evidence type="ECO:0000313" key="4">
    <source>
        <dbReference type="Proteomes" id="UP000178597"/>
    </source>
</evidence>
<keyword evidence="1" id="KW-1133">Transmembrane helix</keyword>
<keyword evidence="1" id="KW-0812">Transmembrane</keyword>
<dbReference type="Pfam" id="PF00535">
    <property type="entry name" value="Glycos_transf_2"/>
    <property type="match status" value="1"/>
</dbReference>
<keyword evidence="1" id="KW-0472">Membrane</keyword>
<gene>
    <name evidence="3" type="ORF">A3C28_04855</name>
</gene>
<evidence type="ECO:0000256" key="1">
    <source>
        <dbReference type="SAM" id="Phobius"/>
    </source>
</evidence>
<dbReference type="STRING" id="1802040.A3C28_04855"/>
<dbReference type="Gene3D" id="3.90.550.10">
    <property type="entry name" value="Spore Coat Polysaccharide Biosynthesis Protein SpsA, Chain A"/>
    <property type="match status" value="1"/>
</dbReference>
<comment type="caution">
    <text evidence="3">The sequence shown here is derived from an EMBL/GenBank/DDBJ whole genome shotgun (WGS) entry which is preliminary data.</text>
</comment>
<protein>
    <recommendedName>
        <fullName evidence="2">Glycosyltransferase 2-like domain-containing protein</fullName>
    </recommendedName>
</protein>
<dbReference type="SUPFAM" id="SSF53448">
    <property type="entry name" value="Nucleotide-diphospho-sugar transferases"/>
    <property type="match status" value="1"/>
</dbReference>
<dbReference type="AlphaFoldDB" id="A0A1F7H9S7"/>
<organism evidence="3 4">
    <name type="scientific">Candidatus Roizmanbacteria bacterium RIFCSPHIGHO2_02_FULL_39_9</name>
    <dbReference type="NCBI Taxonomy" id="1802040"/>
    <lineage>
        <taxon>Bacteria</taxon>
        <taxon>Candidatus Roizmaniibacteriota</taxon>
    </lineage>
</organism>
<dbReference type="PANTHER" id="PTHR43179">
    <property type="entry name" value="RHAMNOSYLTRANSFERASE WBBL"/>
    <property type="match status" value="1"/>
</dbReference>
<dbReference type="Proteomes" id="UP000178597">
    <property type="component" value="Unassembled WGS sequence"/>
</dbReference>
<accession>A0A1F7H9S7</accession>
<dbReference type="InterPro" id="IPR029044">
    <property type="entry name" value="Nucleotide-diphossugar_trans"/>
</dbReference>
<dbReference type="CDD" id="cd04186">
    <property type="entry name" value="GT_2_like_c"/>
    <property type="match status" value="1"/>
</dbReference>
<feature type="domain" description="Glycosyltransferase 2-like" evidence="2">
    <location>
        <begin position="7"/>
        <end position="129"/>
    </location>
</feature>
<feature type="transmembrane region" description="Helical" evidence="1">
    <location>
        <begin position="266"/>
        <end position="285"/>
    </location>
</feature>
<dbReference type="InterPro" id="IPR001173">
    <property type="entry name" value="Glyco_trans_2-like"/>
</dbReference>
<reference evidence="3 4" key="1">
    <citation type="journal article" date="2016" name="Nat. Commun.">
        <title>Thousands of microbial genomes shed light on interconnected biogeochemical processes in an aquifer system.</title>
        <authorList>
            <person name="Anantharaman K."/>
            <person name="Brown C.T."/>
            <person name="Hug L.A."/>
            <person name="Sharon I."/>
            <person name="Castelle C.J."/>
            <person name="Probst A.J."/>
            <person name="Thomas B.C."/>
            <person name="Singh A."/>
            <person name="Wilkins M.J."/>
            <person name="Karaoz U."/>
            <person name="Brodie E.L."/>
            <person name="Williams K.H."/>
            <person name="Hubbard S.S."/>
            <person name="Banfield J.F."/>
        </authorList>
    </citation>
    <scope>NUCLEOTIDE SEQUENCE [LARGE SCALE GENOMIC DNA]</scope>
</reference>
<name>A0A1F7H9S7_9BACT</name>
<evidence type="ECO:0000259" key="2">
    <source>
        <dbReference type="Pfam" id="PF00535"/>
    </source>
</evidence>